<name>A0A8S1QRC8_9CILI</name>
<feature type="transmembrane region" description="Helical" evidence="1">
    <location>
        <begin position="80"/>
        <end position="105"/>
    </location>
</feature>
<dbReference type="AlphaFoldDB" id="A0A8S1QRC8"/>
<keyword evidence="3" id="KW-1185">Reference proteome</keyword>
<comment type="caution">
    <text evidence="2">The sequence shown here is derived from an EMBL/GenBank/DDBJ whole genome shotgun (WGS) entry which is preliminary data.</text>
</comment>
<evidence type="ECO:0000256" key="1">
    <source>
        <dbReference type="SAM" id="Phobius"/>
    </source>
</evidence>
<keyword evidence="1" id="KW-0812">Transmembrane</keyword>
<feature type="transmembrane region" description="Helical" evidence="1">
    <location>
        <begin position="38"/>
        <end position="60"/>
    </location>
</feature>
<evidence type="ECO:0000313" key="2">
    <source>
        <dbReference type="EMBL" id="CAD8117662.1"/>
    </source>
</evidence>
<protein>
    <submittedName>
        <fullName evidence="2">Uncharacterized protein</fullName>
    </submittedName>
</protein>
<proteinExistence type="predicted"/>
<reference evidence="2" key="1">
    <citation type="submission" date="2021-01" db="EMBL/GenBank/DDBJ databases">
        <authorList>
            <consortium name="Genoscope - CEA"/>
            <person name="William W."/>
        </authorList>
    </citation>
    <scope>NUCLEOTIDE SEQUENCE</scope>
</reference>
<feature type="transmembrane region" description="Helical" evidence="1">
    <location>
        <begin position="6"/>
        <end position="26"/>
    </location>
</feature>
<sequence>MLKIIALSLIYIIIFVLSVILMIVQQRVKRLRHNPGQILFWILLSQTIMSMFMVFGQFYVVGEANQSNMTITISDISCKLIAVPNLIASMLYAILNILLIANLYCQINVQNYKKFKLKGETMLAVTLIIIISILLVLLSQDLGVRRLQFRVLECVCCFFSILKRLFIDNYIDNIDKIIKIFA</sequence>
<evidence type="ECO:0000313" key="3">
    <source>
        <dbReference type="Proteomes" id="UP000692954"/>
    </source>
</evidence>
<gene>
    <name evidence="2" type="ORF">PSON_ATCC_30995.1.T1140147</name>
</gene>
<keyword evidence="1" id="KW-1133">Transmembrane helix</keyword>
<feature type="transmembrane region" description="Helical" evidence="1">
    <location>
        <begin position="117"/>
        <end position="137"/>
    </location>
</feature>
<accession>A0A8S1QRC8</accession>
<organism evidence="2 3">
    <name type="scientific">Paramecium sonneborni</name>
    <dbReference type="NCBI Taxonomy" id="65129"/>
    <lineage>
        <taxon>Eukaryota</taxon>
        <taxon>Sar</taxon>
        <taxon>Alveolata</taxon>
        <taxon>Ciliophora</taxon>
        <taxon>Intramacronucleata</taxon>
        <taxon>Oligohymenophorea</taxon>
        <taxon>Peniculida</taxon>
        <taxon>Parameciidae</taxon>
        <taxon>Paramecium</taxon>
    </lineage>
</organism>
<dbReference type="Proteomes" id="UP000692954">
    <property type="component" value="Unassembled WGS sequence"/>
</dbReference>
<keyword evidence="1" id="KW-0472">Membrane</keyword>
<dbReference type="EMBL" id="CAJJDN010000114">
    <property type="protein sequence ID" value="CAD8117662.1"/>
    <property type="molecule type" value="Genomic_DNA"/>
</dbReference>